<reference evidence="1 2" key="1">
    <citation type="submission" date="2022-01" db="EMBL/GenBank/DDBJ databases">
        <title>Desulfofustis limnae sp. nov., a novel mesophilic sulfate-reducing bacterium isolated from marsh soil.</title>
        <authorList>
            <person name="Watanabe M."/>
            <person name="Takahashi A."/>
            <person name="Kojima H."/>
            <person name="Fukui M."/>
        </authorList>
    </citation>
    <scope>NUCLEOTIDE SEQUENCE [LARGE SCALE GENOMIC DNA]</scope>
    <source>
        <strain evidence="1 2">PPLL</strain>
    </source>
</reference>
<gene>
    <name evidence="1" type="ORF">DPPLL_03700</name>
</gene>
<dbReference type="Proteomes" id="UP000830055">
    <property type="component" value="Chromosome"/>
</dbReference>
<protein>
    <submittedName>
        <fullName evidence="1">Uncharacterized protein</fullName>
    </submittedName>
</protein>
<keyword evidence="2" id="KW-1185">Reference proteome</keyword>
<evidence type="ECO:0000313" key="1">
    <source>
        <dbReference type="EMBL" id="BDD86005.1"/>
    </source>
</evidence>
<proteinExistence type="predicted"/>
<name>A0ABM7W502_9BACT</name>
<evidence type="ECO:0000313" key="2">
    <source>
        <dbReference type="Proteomes" id="UP000830055"/>
    </source>
</evidence>
<accession>A0ABM7W502</accession>
<organism evidence="1 2">
    <name type="scientific">Desulfofustis limnaeus</name>
    <dbReference type="NCBI Taxonomy" id="2740163"/>
    <lineage>
        <taxon>Bacteria</taxon>
        <taxon>Pseudomonadati</taxon>
        <taxon>Thermodesulfobacteriota</taxon>
        <taxon>Desulfobulbia</taxon>
        <taxon>Desulfobulbales</taxon>
        <taxon>Desulfocapsaceae</taxon>
        <taxon>Desulfofustis</taxon>
    </lineage>
</organism>
<sequence length="52" mass="6008">MLHRHGNDIDPRAGGEFVELLVLSGPGTVYGRREQVENTGRDKRRFLARFPW</sequence>
<dbReference type="EMBL" id="AP025516">
    <property type="protein sequence ID" value="BDD86005.1"/>
    <property type="molecule type" value="Genomic_DNA"/>
</dbReference>